<dbReference type="EMBL" id="QXFT01000922">
    <property type="protein sequence ID" value="KAE9333221.1"/>
    <property type="molecule type" value="Genomic_DNA"/>
</dbReference>
<dbReference type="Proteomes" id="UP000434957">
    <property type="component" value="Unassembled WGS sequence"/>
</dbReference>
<organism evidence="3 5">
    <name type="scientific">Phytophthora rubi</name>
    <dbReference type="NCBI Taxonomy" id="129364"/>
    <lineage>
        <taxon>Eukaryota</taxon>
        <taxon>Sar</taxon>
        <taxon>Stramenopiles</taxon>
        <taxon>Oomycota</taxon>
        <taxon>Peronosporomycetes</taxon>
        <taxon>Peronosporales</taxon>
        <taxon>Peronosporaceae</taxon>
        <taxon>Phytophthora</taxon>
    </lineage>
</organism>
<evidence type="ECO:0000313" key="1">
    <source>
        <dbReference type="EMBL" id="KAE9012719.1"/>
    </source>
</evidence>
<protein>
    <recommendedName>
        <fullName evidence="7">RxLR effector protein</fullName>
    </recommendedName>
</protein>
<evidence type="ECO:0000313" key="2">
    <source>
        <dbReference type="EMBL" id="KAE9017852.1"/>
    </source>
</evidence>
<sequence>MRTVFFIAVAVAVDAMINSDSRKRFLRVSDPEDDDLTADDEERVKFKSMSKIIAKLERQDRQEVANILRNFDEIHVNRVDNKLKTALQNKEISEADYHAVLALMKLSN</sequence>
<name>A0A6A4F0C6_9STRA</name>
<evidence type="ECO:0000313" key="3">
    <source>
        <dbReference type="EMBL" id="KAE9333221.1"/>
    </source>
</evidence>
<comment type="caution">
    <text evidence="3">The sequence shown here is derived from an EMBL/GenBank/DDBJ whole genome shotgun (WGS) entry which is preliminary data.</text>
</comment>
<gene>
    <name evidence="2" type="ORF">PR001_g14287</name>
    <name evidence="1" type="ORF">PR002_g14725</name>
    <name evidence="3" type="ORF">PR003_g14129</name>
</gene>
<dbReference type="AlphaFoldDB" id="A0A6A4F0C6"/>
<reference evidence="3 5" key="1">
    <citation type="submission" date="2018-08" db="EMBL/GenBank/DDBJ databases">
        <title>Genomic investigation of the strawberry pathogen Phytophthora fragariae indicates pathogenicity is determined by transcriptional variation in three key races.</title>
        <authorList>
            <person name="Adams T.M."/>
            <person name="Armitage A.D."/>
            <person name="Sobczyk M.K."/>
            <person name="Bates H.J."/>
            <person name="Dunwell J.M."/>
            <person name="Nellist C.F."/>
            <person name="Harrison R.J."/>
        </authorList>
    </citation>
    <scope>NUCLEOTIDE SEQUENCE [LARGE SCALE GENOMIC DNA]</scope>
    <source>
        <strain evidence="2 4">SCRP249</strain>
        <strain evidence="1 6">SCRP324</strain>
        <strain evidence="3 5">SCRP333</strain>
    </source>
</reference>
<dbReference type="Proteomes" id="UP000435112">
    <property type="component" value="Unassembled WGS sequence"/>
</dbReference>
<evidence type="ECO:0008006" key="7">
    <source>
        <dbReference type="Google" id="ProtNLM"/>
    </source>
</evidence>
<keyword evidence="5" id="KW-1185">Reference proteome</keyword>
<evidence type="ECO:0000313" key="5">
    <source>
        <dbReference type="Proteomes" id="UP000434957"/>
    </source>
</evidence>
<dbReference type="OrthoDB" id="127736at2759"/>
<dbReference type="Proteomes" id="UP000429607">
    <property type="component" value="Unassembled WGS sequence"/>
</dbReference>
<evidence type="ECO:0000313" key="6">
    <source>
        <dbReference type="Proteomes" id="UP000435112"/>
    </source>
</evidence>
<proteinExistence type="predicted"/>
<dbReference type="EMBL" id="QXFV01001018">
    <property type="protein sequence ID" value="KAE9017852.1"/>
    <property type="molecule type" value="Genomic_DNA"/>
</dbReference>
<dbReference type="EMBL" id="QXFU01001034">
    <property type="protein sequence ID" value="KAE9012719.1"/>
    <property type="molecule type" value="Genomic_DNA"/>
</dbReference>
<evidence type="ECO:0000313" key="4">
    <source>
        <dbReference type="Proteomes" id="UP000429607"/>
    </source>
</evidence>
<accession>A0A6A4F0C6</accession>